<proteinExistence type="predicted"/>
<keyword evidence="1" id="KW-0812">Transmembrane</keyword>
<name>A0A2N2F4K6_9BACT</name>
<feature type="transmembrane region" description="Helical" evidence="1">
    <location>
        <begin position="55"/>
        <end position="78"/>
    </location>
</feature>
<evidence type="ECO:0000256" key="1">
    <source>
        <dbReference type="SAM" id="Phobius"/>
    </source>
</evidence>
<protein>
    <submittedName>
        <fullName evidence="2">Uncharacterized protein</fullName>
    </submittedName>
</protein>
<keyword evidence="1" id="KW-0472">Membrane</keyword>
<sequence length="122" mass="13180">MNQEILSNNIEIASEAENRTLEIMSEMFGNQVVSESYELSKPWTQSLLETNFELVGIYAGIGAVAGFGIGLILTNIYYNLERKNLVAGQHPDPAHGCGCTIVGFTTGIGVVAGIVIGYLQQR</sequence>
<keyword evidence="1" id="KW-1133">Transmembrane helix</keyword>
<dbReference type="EMBL" id="PHAO01000001">
    <property type="protein sequence ID" value="PKN03083.1"/>
    <property type="molecule type" value="Genomic_DNA"/>
</dbReference>
<evidence type="ECO:0000313" key="2">
    <source>
        <dbReference type="EMBL" id="PKN03083.1"/>
    </source>
</evidence>
<dbReference type="Proteomes" id="UP000233417">
    <property type="component" value="Unassembled WGS sequence"/>
</dbReference>
<organism evidence="2 3">
    <name type="scientific">Candidatus Dojkabacteria bacterium HGW-Dojkabacteria-1</name>
    <dbReference type="NCBI Taxonomy" id="2013761"/>
    <lineage>
        <taxon>Bacteria</taxon>
        <taxon>Candidatus Dojkabacteria</taxon>
    </lineage>
</organism>
<dbReference type="AlphaFoldDB" id="A0A2N2F4K6"/>
<gene>
    <name evidence="2" type="ORF">CVU76_03630</name>
</gene>
<evidence type="ECO:0000313" key="3">
    <source>
        <dbReference type="Proteomes" id="UP000233417"/>
    </source>
</evidence>
<feature type="transmembrane region" description="Helical" evidence="1">
    <location>
        <begin position="99"/>
        <end position="119"/>
    </location>
</feature>
<comment type="caution">
    <text evidence="2">The sequence shown here is derived from an EMBL/GenBank/DDBJ whole genome shotgun (WGS) entry which is preliminary data.</text>
</comment>
<accession>A0A2N2F4K6</accession>
<reference evidence="2 3" key="1">
    <citation type="journal article" date="2017" name="ISME J.">
        <title>Potential for microbial H2 and metal transformations associated with novel bacteria and archaea in deep terrestrial subsurface sediments.</title>
        <authorList>
            <person name="Hernsdorf A.W."/>
            <person name="Amano Y."/>
            <person name="Miyakawa K."/>
            <person name="Ise K."/>
            <person name="Suzuki Y."/>
            <person name="Anantharaman K."/>
            <person name="Probst A."/>
            <person name="Burstein D."/>
            <person name="Thomas B.C."/>
            <person name="Banfield J.F."/>
        </authorList>
    </citation>
    <scope>NUCLEOTIDE SEQUENCE [LARGE SCALE GENOMIC DNA]</scope>
    <source>
        <strain evidence="2">HGW-Dojkabacteria-1</strain>
    </source>
</reference>